<dbReference type="PANTHER" id="PTHR42723:SF1">
    <property type="entry name" value="CHLOROPHYLL SYNTHASE, CHLOROPLASTIC"/>
    <property type="match status" value="1"/>
</dbReference>
<accession>A0A934KA56</accession>
<name>A0A934KA56_9BACT</name>
<proteinExistence type="predicted"/>
<feature type="transmembrane region" description="Helical" evidence="5">
    <location>
        <begin position="31"/>
        <end position="53"/>
    </location>
</feature>
<evidence type="ECO:0000256" key="3">
    <source>
        <dbReference type="ARBA" id="ARBA00022989"/>
    </source>
</evidence>
<reference evidence="6" key="1">
    <citation type="submission" date="2020-10" db="EMBL/GenBank/DDBJ databases">
        <title>Ca. Dormibacterota MAGs.</title>
        <authorList>
            <person name="Montgomery K."/>
        </authorList>
    </citation>
    <scope>NUCLEOTIDE SEQUENCE [LARGE SCALE GENOMIC DNA]</scope>
    <source>
        <strain evidence="6">SC8812_S17_10</strain>
    </source>
</reference>
<dbReference type="PANTHER" id="PTHR42723">
    <property type="entry name" value="CHLOROPHYLL SYNTHASE"/>
    <property type="match status" value="1"/>
</dbReference>
<dbReference type="InterPro" id="IPR000537">
    <property type="entry name" value="UbiA_prenyltransferase"/>
</dbReference>
<gene>
    <name evidence="6" type="ORF">JF922_10775</name>
</gene>
<dbReference type="NCBIfam" id="NF009608">
    <property type="entry name" value="PRK13105.1"/>
    <property type="match status" value="1"/>
</dbReference>
<dbReference type="InterPro" id="IPR050475">
    <property type="entry name" value="Prenyltransferase_related"/>
</dbReference>
<comment type="caution">
    <text evidence="6">The sequence shown here is derived from an EMBL/GenBank/DDBJ whole genome shotgun (WGS) entry which is preliminary data.</text>
</comment>
<protein>
    <submittedName>
        <fullName evidence="6">Prenyltransferase</fullName>
    </submittedName>
</protein>
<evidence type="ECO:0000313" key="7">
    <source>
        <dbReference type="Proteomes" id="UP000612893"/>
    </source>
</evidence>
<keyword evidence="2 5" id="KW-0812">Transmembrane</keyword>
<dbReference type="InterPro" id="IPR044878">
    <property type="entry name" value="UbiA_sf"/>
</dbReference>
<keyword evidence="4 5" id="KW-0472">Membrane</keyword>
<dbReference type="Proteomes" id="UP000612893">
    <property type="component" value="Unassembled WGS sequence"/>
</dbReference>
<feature type="transmembrane region" description="Helical" evidence="5">
    <location>
        <begin position="200"/>
        <end position="217"/>
    </location>
</feature>
<organism evidence="6 7">
    <name type="scientific">Candidatus Nephthysia bennettiae</name>
    <dbReference type="NCBI Taxonomy" id="3127016"/>
    <lineage>
        <taxon>Bacteria</taxon>
        <taxon>Bacillati</taxon>
        <taxon>Candidatus Dormiibacterota</taxon>
        <taxon>Candidatus Dormibacteria</taxon>
        <taxon>Candidatus Dormibacterales</taxon>
        <taxon>Candidatus Dormibacteraceae</taxon>
        <taxon>Candidatus Nephthysia</taxon>
    </lineage>
</organism>
<dbReference type="GO" id="GO:0016020">
    <property type="term" value="C:membrane"/>
    <property type="evidence" value="ECO:0007669"/>
    <property type="project" value="UniProtKB-SubCell"/>
</dbReference>
<dbReference type="AlphaFoldDB" id="A0A934KA56"/>
<dbReference type="Gene3D" id="1.20.120.1780">
    <property type="entry name" value="UbiA prenyltransferase"/>
    <property type="match status" value="1"/>
</dbReference>
<feature type="transmembrane region" description="Helical" evidence="5">
    <location>
        <begin position="223"/>
        <end position="242"/>
    </location>
</feature>
<dbReference type="EMBL" id="JAEKNR010000117">
    <property type="protein sequence ID" value="MBJ7598553.1"/>
    <property type="molecule type" value="Genomic_DNA"/>
</dbReference>
<comment type="subcellular location">
    <subcellularLocation>
        <location evidence="1">Membrane</location>
        <topology evidence="1">Multi-pass membrane protein</topology>
    </subcellularLocation>
</comment>
<feature type="transmembrane region" description="Helical" evidence="5">
    <location>
        <begin position="162"/>
        <end position="179"/>
    </location>
</feature>
<evidence type="ECO:0000256" key="1">
    <source>
        <dbReference type="ARBA" id="ARBA00004141"/>
    </source>
</evidence>
<evidence type="ECO:0000256" key="4">
    <source>
        <dbReference type="ARBA" id="ARBA00023136"/>
    </source>
</evidence>
<feature type="transmembrane region" description="Helical" evidence="5">
    <location>
        <begin position="249"/>
        <end position="268"/>
    </location>
</feature>
<evidence type="ECO:0000313" key="6">
    <source>
        <dbReference type="EMBL" id="MBJ7598553.1"/>
    </source>
</evidence>
<sequence length="282" mass="29450">MIRVSRPFSWANTALPCLATALLVGRPDGRVLLAVLYFTLPYNLLLYGVNDLFDYDSDRRNPRKGGLVEGGLVTAERRSRLVALLLITNVPPLLALVWLGGPGAAVALTLAVLAALAYSAPPLRLKERPGLDSATSALHFVLPAICGGILAGAAPAALPGRFLLAFLVWGMASHALGAIQDVEFDSAAGMGSIATVLGRRATAAAAAVLYLAAGLLTASAGRLALWAALVVLPYAALAVLALHRPRTAWHGFLALNLVAGAYLTRVLMQDRGLVHDPLAFPG</sequence>
<dbReference type="Pfam" id="PF01040">
    <property type="entry name" value="UbiA"/>
    <property type="match status" value="1"/>
</dbReference>
<keyword evidence="7" id="KW-1185">Reference proteome</keyword>
<dbReference type="CDD" id="cd13966">
    <property type="entry name" value="PT_UbiA_4"/>
    <property type="match status" value="1"/>
</dbReference>
<dbReference type="RefSeq" id="WP_338201645.1">
    <property type="nucleotide sequence ID" value="NZ_JAEKNR010000117.1"/>
</dbReference>
<dbReference type="Gene3D" id="1.10.357.140">
    <property type="entry name" value="UbiA prenyltransferase"/>
    <property type="match status" value="1"/>
</dbReference>
<evidence type="ECO:0000256" key="5">
    <source>
        <dbReference type="SAM" id="Phobius"/>
    </source>
</evidence>
<feature type="transmembrane region" description="Helical" evidence="5">
    <location>
        <begin position="105"/>
        <end position="125"/>
    </location>
</feature>
<evidence type="ECO:0000256" key="2">
    <source>
        <dbReference type="ARBA" id="ARBA00022692"/>
    </source>
</evidence>
<keyword evidence="3 5" id="KW-1133">Transmembrane helix</keyword>
<feature type="transmembrane region" description="Helical" evidence="5">
    <location>
        <begin position="137"/>
        <end position="156"/>
    </location>
</feature>